<feature type="region of interest" description="Disordered" evidence="1">
    <location>
        <begin position="387"/>
        <end position="419"/>
    </location>
</feature>
<comment type="caution">
    <text evidence="2">The sequence shown here is derived from an EMBL/GenBank/DDBJ whole genome shotgun (WGS) entry which is preliminary data.</text>
</comment>
<evidence type="ECO:0000313" key="3">
    <source>
        <dbReference type="Proteomes" id="UP000703269"/>
    </source>
</evidence>
<name>A0A9P3LKC6_9APHY</name>
<keyword evidence="3" id="KW-1185">Reference proteome</keyword>
<reference evidence="2 3" key="1">
    <citation type="submission" date="2021-08" db="EMBL/GenBank/DDBJ databases">
        <title>Draft Genome Sequence of Phanerochaete sordida strain YK-624.</title>
        <authorList>
            <person name="Mori T."/>
            <person name="Dohra H."/>
            <person name="Suzuki T."/>
            <person name="Kawagishi H."/>
            <person name="Hirai H."/>
        </authorList>
    </citation>
    <scope>NUCLEOTIDE SEQUENCE [LARGE SCALE GENOMIC DNA]</scope>
    <source>
        <strain evidence="2 3">YK-624</strain>
    </source>
</reference>
<gene>
    <name evidence="2" type="ORF">PsYK624_146430</name>
</gene>
<proteinExistence type="predicted"/>
<dbReference type="EMBL" id="BPQB01000087">
    <property type="protein sequence ID" value="GJE98413.1"/>
    <property type="molecule type" value="Genomic_DNA"/>
</dbReference>
<organism evidence="2 3">
    <name type="scientific">Phanerochaete sordida</name>
    <dbReference type="NCBI Taxonomy" id="48140"/>
    <lineage>
        <taxon>Eukaryota</taxon>
        <taxon>Fungi</taxon>
        <taxon>Dikarya</taxon>
        <taxon>Basidiomycota</taxon>
        <taxon>Agaricomycotina</taxon>
        <taxon>Agaricomycetes</taxon>
        <taxon>Polyporales</taxon>
        <taxon>Phanerochaetaceae</taxon>
        <taxon>Phanerochaete</taxon>
    </lineage>
</organism>
<dbReference type="AlphaFoldDB" id="A0A9P3LKC6"/>
<dbReference type="OrthoDB" id="5429442at2759"/>
<evidence type="ECO:0000256" key="1">
    <source>
        <dbReference type="SAM" id="MobiDB-lite"/>
    </source>
</evidence>
<accession>A0A9P3LKC6</accession>
<protein>
    <submittedName>
        <fullName evidence="2">Uncharacterized protein</fullName>
    </submittedName>
</protein>
<evidence type="ECO:0000313" key="2">
    <source>
        <dbReference type="EMBL" id="GJE98413.1"/>
    </source>
</evidence>
<dbReference type="Proteomes" id="UP000703269">
    <property type="component" value="Unassembled WGS sequence"/>
</dbReference>
<sequence>MAQLSYVRNPENGQDAVRSLEALWKTIHSYLCEIGLTDWAVLKNIPVFPGTTSPFAFNDAAFTVLTKNTITLDHYAPGSQPVSETPLVVIYGVPESQPTPPFVGQWSLGWLSTEGGGNICLSKKSFLKETLLQRLEAVNRDTTFLLKFSNAAKDAPSGCDLVTWASEQEKTSSLKGKRCDWEQVSDTPSLQYVWSYRDNWTRERDATPRVDGVSRYTLALYTENKLFISIDHRPGRKLELQLTGRSVVEIGANVPSEHPSQQTIVEWEINATIGTDQDGSLRVSALRAPTLEPPHPRMLDVQIATGMSEAFLFDAKLLDNHKVRLEQELDHFVASFPGDLEKHLNLALMNYRPQQLGFVDPMFTRHGDFIVELAALRADALAPSGLPIPPGVSPHPASGGGNLPMKQFPLEPRYGGSQY</sequence>